<dbReference type="PANTHER" id="PTHR30435">
    <property type="entry name" value="FLAGELLAR PROTEIN"/>
    <property type="match status" value="1"/>
</dbReference>
<dbReference type="NCBIfam" id="TIGR01395">
    <property type="entry name" value="FlgC"/>
    <property type="match status" value="1"/>
</dbReference>
<keyword evidence="9" id="KW-0282">Flagellum</keyword>
<dbReference type="GO" id="GO:0071978">
    <property type="term" value="P:bacterial-type flagellum-dependent swarming motility"/>
    <property type="evidence" value="ECO:0007669"/>
    <property type="project" value="TreeGrafter"/>
</dbReference>
<dbReference type="InterPro" id="IPR006299">
    <property type="entry name" value="FlgC"/>
</dbReference>
<evidence type="ECO:0000256" key="5">
    <source>
        <dbReference type="ARBA" id="ARBA00025933"/>
    </source>
</evidence>
<comment type="subcellular location">
    <subcellularLocation>
        <location evidence="1 6">Bacterial flagellum basal body</location>
    </subcellularLocation>
</comment>
<accession>A0A5C1A2G4</accession>
<dbReference type="InterPro" id="IPR001444">
    <property type="entry name" value="Flag_bb_rod_N"/>
</dbReference>
<evidence type="ECO:0000313" key="9">
    <source>
        <dbReference type="EMBL" id="QEL13331.1"/>
    </source>
</evidence>
<evidence type="ECO:0000256" key="6">
    <source>
        <dbReference type="RuleBase" id="RU362062"/>
    </source>
</evidence>
<protein>
    <recommendedName>
        <fullName evidence="3 6">Flagellar basal-body rod protein FlgC</fullName>
    </recommendedName>
</protein>
<evidence type="ECO:0000256" key="2">
    <source>
        <dbReference type="ARBA" id="ARBA00009677"/>
    </source>
</evidence>
<keyword evidence="4 6" id="KW-0975">Bacterial flagellum</keyword>
<reference evidence="10" key="1">
    <citation type="submission" date="2019-08" db="EMBL/GenBank/DDBJ databases">
        <title>Limnoglobus roseus gen. nov., sp. nov., a novel freshwater planctomycete with a giant genome from the family Gemmataceae.</title>
        <authorList>
            <person name="Kulichevskaya I.S."/>
            <person name="Naumoff D.G."/>
            <person name="Miroshnikov K."/>
            <person name="Ivanova A."/>
            <person name="Philippov D.A."/>
            <person name="Hakobyan A."/>
            <person name="Rijpstra I.C."/>
            <person name="Sinninghe Damste J.S."/>
            <person name="Liesack W."/>
            <person name="Dedysh S.N."/>
        </authorList>
    </citation>
    <scope>NUCLEOTIDE SEQUENCE [LARGE SCALE GENOMIC DNA]</scope>
    <source>
        <strain evidence="10">PX52</strain>
    </source>
</reference>
<dbReference type="GO" id="GO:0030694">
    <property type="term" value="C:bacterial-type flagellum basal body, rod"/>
    <property type="evidence" value="ECO:0007669"/>
    <property type="project" value="UniProtKB-UniRule"/>
</dbReference>
<keyword evidence="9" id="KW-0966">Cell projection</keyword>
<dbReference type="OrthoDB" id="9794148at2"/>
<evidence type="ECO:0000259" key="8">
    <source>
        <dbReference type="Pfam" id="PF06429"/>
    </source>
</evidence>
<keyword evidence="10" id="KW-1185">Reference proteome</keyword>
<evidence type="ECO:0000256" key="1">
    <source>
        <dbReference type="ARBA" id="ARBA00004117"/>
    </source>
</evidence>
<keyword evidence="9" id="KW-0969">Cilium</keyword>
<dbReference type="Proteomes" id="UP000324974">
    <property type="component" value="Chromosome"/>
</dbReference>
<comment type="similarity">
    <text evidence="2">Belongs to the flagella basal body rod proteins family.</text>
</comment>
<feature type="domain" description="Flagellar basal-body/hook protein C-terminal" evidence="8">
    <location>
        <begin position="97"/>
        <end position="141"/>
    </location>
</feature>
<evidence type="ECO:0000313" key="10">
    <source>
        <dbReference type="Proteomes" id="UP000324974"/>
    </source>
</evidence>
<sequence>MPFNNLFAATAISSSGMTAERFRMEVIANNIANANATKSANGGPYRRQDVVFAEVLGQEAGKHGPPTLGGVQAVELVEDQTEFPRVYNPSHPDADETGYVKLPNVQLPIEMVNLLTASRSYEANLKAIQTFRQMSEQALSLLRT</sequence>
<organism evidence="9 10">
    <name type="scientific">Limnoglobus roseus</name>
    <dbReference type="NCBI Taxonomy" id="2598579"/>
    <lineage>
        <taxon>Bacteria</taxon>
        <taxon>Pseudomonadati</taxon>
        <taxon>Planctomycetota</taxon>
        <taxon>Planctomycetia</taxon>
        <taxon>Gemmatales</taxon>
        <taxon>Gemmataceae</taxon>
        <taxon>Limnoglobus</taxon>
    </lineage>
</organism>
<dbReference type="AlphaFoldDB" id="A0A5C1A2G4"/>
<name>A0A5C1A2G4_9BACT</name>
<dbReference type="KEGG" id="lrs:PX52LOC_00185"/>
<dbReference type="PANTHER" id="PTHR30435:SF2">
    <property type="entry name" value="FLAGELLAR BASAL-BODY ROD PROTEIN FLGC"/>
    <property type="match status" value="1"/>
</dbReference>
<evidence type="ECO:0000256" key="4">
    <source>
        <dbReference type="ARBA" id="ARBA00023143"/>
    </source>
</evidence>
<dbReference type="RefSeq" id="WP_149108309.1">
    <property type="nucleotide sequence ID" value="NZ_CP042425.1"/>
</dbReference>
<evidence type="ECO:0000259" key="7">
    <source>
        <dbReference type="Pfam" id="PF00460"/>
    </source>
</evidence>
<proteinExistence type="inferred from homology"/>
<dbReference type="EMBL" id="CP042425">
    <property type="protein sequence ID" value="QEL13331.1"/>
    <property type="molecule type" value="Genomic_DNA"/>
</dbReference>
<feature type="domain" description="Flagellar basal body rod protein N-terminal" evidence="7">
    <location>
        <begin position="13"/>
        <end position="37"/>
    </location>
</feature>
<comment type="subunit">
    <text evidence="5 6">The basal body constitutes a major portion of the flagellar organelle and consists of four rings (L,P,S, and M) mounted on a central rod. The rod consists of about 26 subunits of FlgG in the distal portion, and FlgB, FlgC and FlgF are thought to build up the proximal portion of the rod with about 6 subunits each.</text>
</comment>
<dbReference type="InterPro" id="IPR010930">
    <property type="entry name" value="Flg_bb/hook_C_dom"/>
</dbReference>
<dbReference type="Pfam" id="PF06429">
    <property type="entry name" value="Flg_bbr_C"/>
    <property type="match status" value="1"/>
</dbReference>
<evidence type="ECO:0000256" key="3">
    <source>
        <dbReference type="ARBA" id="ARBA00017941"/>
    </source>
</evidence>
<dbReference type="Pfam" id="PF00460">
    <property type="entry name" value="Flg_bb_rod"/>
    <property type="match status" value="1"/>
</dbReference>
<gene>
    <name evidence="9" type="primary">flgC</name>
    <name evidence="9" type="ORF">PX52LOC_00185</name>
</gene>